<gene>
    <name evidence="2" type="ORF">P691DRAFT_765406</name>
</gene>
<dbReference type="AlphaFoldDB" id="A0A9P5X008"/>
<feature type="transmembrane region" description="Helical" evidence="1">
    <location>
        <begin position="95"/>
        <end position="114"/>
    </location>
</feature>
<dbReference type="Proteomes" id="UP000807342">
    <property type="component" value="Unassembled WGS sequence"/>
</dbReference>
<comment type="caution">
    <text evidence="2">The sequence shown here is derived from an EMBL/GenBank/DDBJ whole genome shotgun (WGS) entry which is preliminary data.</text>
</comment>
<reference evidence="2" key="1">
    <citation type="submission" date="2020-11" db="EMBL/GenBank/DDBJ databases">
        <authorList>
            <consortium name="DOE Joint Genome Institute"/>
            <person name="Ahrendt S."/>
            <person name="Riley R."/>
            <person name="Andreopoulos W."/>
            <person name="Labutti K."/>
            <person name="Pangilinan J."/>
            <person name="Ruiz-Duenas F.J."/>
            <person name="Barrasa J.M."/>
            <person name="Sanchez-Garcia M."/>
            <person name="Camarero S."/>
            <person name="Miyauchi S."/>
            <person name="Serrano A."/>
            <person name="Linde D."/>
            <person name="Babiker R."/>
            <person name="Drula E."/>
            <person name="Ayuso-Fernandez I."/>
            <person name="Pacheco R."/>
            <person name="Padilla G."/>
            <person name="Ferreira P."/>
            <person name="Barriuso J."/>
            <person name="Kellner H."/>
            <person name="Castanera R."/>
            <person name="Alfaro M."/>
            <person name="Ramirez L."/>
            <person name="Pisabarro A.G."/>
            <person name="Kuo A."/>
            <person name="Tritt A."/>
            <person name="Lipzen A."/>
            <person name="He G."/>
            <person name="Yan M."/>
            <person name="Ng V."/>
            <person name="Cullen D."/>
            <person name="Martin F."/>
            <person name="Rosso M.-N."/>
            <person name="Henrissat B."/>
            <person name="Hibbett D."/>
            <person name="Martinez A.T."/>
            <person name="Grigoriev I.V."/>
        </authorList>
    </citation>
    <scope>NUCLEOTIDE SEQUENCE</scope>
    <source>
        <strain evidence="2">MF-IS2</strain>
    </source>
</reference>
<dbReference type="EMBL" id="MU151670">
    <property type="protein sequence ID" value="KAF9442263.1"/>
    <property type="molecule type" value="Genomic_DNA"/>
</dbReference>
<name>A0A9P5X008_9AGAR</name>
<keyword evidence="3" id="KW-1185">Reference proteome</keyword>
<evidence type="ECO:0000256" key="1">
    <source>
        <dbReference type="SAM" id="Phobius"/>
    </source>
</evidence>
<evidence type="ECO:0000313" key="3">
    <source>
        <dbReference type="Proteomes" id="UP000807342"/>
    </source>
</evidence>
<evidence type="ECO:0000313" key="2">
    <source>
        <dbReference type="EMBL" id="KAF9442263.1"/>
    </source>
</evidence>
<accession>A0A9P5X008</accession>
<protein>
    <submittedName>
        <fullName evidence="2">Uncharacterized protein</fullName>
    </submittedName>
</protein>
<keyword evidence="1" id="KW-0472">Membrane</keyword>
<proteinExistence type="predicted"/>
<organism evidence="2 3">
    <name type="scientific">Macrolepiota fuliginosa MF-IS2</name>
    <dbReference type="NCBI Taxonomy" id="1400762"/>
    <lineage>
        <taxon>Eukaryota</taxon>
        <taxon>Fungi</taxon>
        <taxon>Dikarya</taxon>
        <taxon>Basidiomycota</taxon>
        <taxon>Agaricomycotina</taxon>
        <taxon>Agaricomycetes</taxon>
        <taxon>Agaricomycetidae</taxon>
        <taxon>Agaricales</taxon>
        <taxon>Agaricineae</taxon>
        <taxon>Agaricaceae</taxon>
        <taxon>Macrolepiota</taxon>
    </lineage>
</organism>
<sequence length="129" mass="14480">MARLHLAGNSLSSDKRQLKEMKTFEDLESPIWKTRLSIQTRAGLHVRRELKNLEWIVSVGSVYVDGTSVDPAGSSTTRGRTIDEISHQFAELGNVLTTFLIVFPFYLLLGSLIMGQSHQFDMAAPCWLV</sequence>
<keyword evidence="1" id="KW-0812">Transmembrane</keyword>
<keyword evidence="1" id="KW-1133">Transmembrane helix</keyword>